<comment type="caution">
    <text evidence="1">The sequence shown here is derived from an EMBL/GenBank/DDBJ whole genome shotgun (WGS) entry which is preliminary data.</text>
</comment>
<accession>A0A8H3F6W2</accession>
<reference evidence="1" key="1">
    <citation type="submission" date="2021-03" db="EMBL/GenBank/DDBJ databases">
        <authorList>
            <person name="Tagirdzhanova G."/>
        </authorList>
    </citation>
    <scope>NUCLEOTIDE SEQUENCE</scope>
</reference>
<sequence length="85" mass="9239">MSQINEKVYGMIGRTSLDLLVNADIPKVGTEVKNESLGLCHTTGESSRAKYQEESDVVIFSKDEPNIMTSIDSDPMSDLESAKGS</sequence>
<dbReference type="EMBL" id="CAJPDS010000021">
    <property type="protein sequence ID" value="CAF9918104.1"/>
    <property type="molecule type" value="Genomic_DNA"/>
</dbReference>
<keyword evidence="2" id="KW-1185">Reference proteome</keyword>
<proteinExistence type="predicted"/>
<organism evidence="1 2">
    <name type="scientific">Heterodermia speciosa</name>
    <dbReference type="NCBI Taxonomy" id="116794"/>
    <lineage>
        <taxon>Eukaryota</taxon>
        <taxon>Fungi</taxon>
        <taxon>Dikarya</taxon>
        <taxon>Ascomycota</taxon>
        <taxon>Pezizomycotina</taxon>
        <taxon>Lecanoromycetes</taxon>
        <taxon>OSLEUM clade</taxon>
        <taxon>Lecanoromycetidae</taxon>
        <taxon>Caliciales</taxon>
        <taxon>Physciaceae</taxon>
        <taxon>Heterodermia</taxon>
    </lineage>
</organism>
<name>A0A8H3F6W2_9LECA</name>
<protein>
    <submittedName>
        <fullName evidence="1">Uncharacterized protein</fullName>
    </submittedName>
</protein>
<gene>
    <name evidence="1" type="ORF">HETSPECPRED_003671</name>
</gene>
<evidence type="ECO:0000313" key="2">
    <source>
        <dbReference type="Proteomes" id="UP000664521"/>
    </source>
</evidence>
<evidence type="ECO:0000313" key="1">
    <source>
        <dbReference type="EMBL" id="CAF9918104.1"/>
    </source>
</evidence>
<dbReference type="Proteomes" id="UP000664521">
    <property type="component" value="Unassembled WGS sequence"/>
</dbReference>
<dbReference type="AlphaFoldDB" id="A0A8H3F6W2"/>